<accession>A0ABZ2LRW4</accession>
<dbReference type="InterPro" id="IPR004843">
    <property type="entry name" value="Calcineurin-like_PHP"/>
</dbReference>
<name>A0ABZ2LRW4_9BACT</name>
<keyword evidence="3" id="KW-1185">Reference proteome</keyword>
<dbReference type="Gene3D" id="3.60.21.10">
    <property type="match status" value="1"/>
</dbReference>
<proteinExistence type="predicted"/>
<feature type="domain" description="Calcineurin-like phosphoesterase" evidence="1">
    <location>
        <begin position="16"/>
        <end position="182"/>
    </location>
</feature>
<evidence type="ECO:0000259" key="1">
    <source>
        <dbReference type="Pfam" id="PF00149"/>
    </source>
</evidence>
<sequence length="245" mass="26735">MREEAAQRHRSVDTGRTVIVGDVHGCRAELETLLDRIAFHTGDRLVFAGDLVARGPDSRGVLQVARRTGAIVVRGNHDAKILAYREAAKEKKRPPVALGKNHLGVVESLTDPDWAVLETSSLYVDLPEHGVRVVHAGVLPGIPIEEQDPKVLLHIRTVSDGALWGERYAGPPHIVFGHNAVERLQIHPWATGLDTGCVYGGRLSALVLEHGQSIPQDRPERLALIVSVPAGRVYYDPITKNPVDS</sequence>
<reference evidence="2 3" key="1">
    <citation type="submission" date="2021-12" db="EMBL/GenBank/DDBJ databases">
        <title>Discovery of the Pendulisporaceae a myxobacterial family with distinct sporulation behavior and unique specialized metabolism.</title>
        <authorList>
            <person name="Garcia R."/>
            <person name="Popoff A."/>
            <person name="Bader C.D."/>
            <person name="Loehr J."/>
            <person name="Walesch S."/>
            <person name="Walt C."/>
            <person name="Boldt J."/>
            <person name="Bunk B."/>
            <person name="Haeckl F.J.F.P.J."/>
            <person name="Gunesch A.P."/>
            <person name="Birkelbach J."/>
            <person name="Nuebel U."/>
            <person name="Pietschmann T."/>
            <person name="Bach T."/>
            <person name="Mueller R."/>
        </authorList>
    </citation>
    <scope>NUCLEOTIDE SEQUENCE [LARGE SCALE GENOMIC DNA]</scope>
    <source>
        <strain evidence="2 3">MSr11954</strain>
    </source>
</reference>
<dbReference type="InterPro" id="IPR050126">
    <property type="entry name" value="Ap4A_hydrolase"/>
</dbReference>
<dbReference type="Proteomes" id="UP001370348">
    <property type="component" value="Chromosome"/>
</dbReference>
<protein>
    <submittedName>
        <fullName evidence="2">Metallophosphoesterase</fullName>
    </submittedName>
</protein>
<dbReference type="RefSeq" id="WP_394823270.1">
    <property type="nucleotide sequence ID" value="NZ_CP089984.1"/>
</dbReference>
<dbReference type="InterPro" id="IPR029052">
    <property type="entry name" value="Metallo-depent_PP-like"/>
</dbReference>
<gene>
    <name evidence="2" type="ORF">LZC94_38205</name>
</gene>
<dbReference type="PANTHER" id="PTHR42850">
    <property type="entry name" value="METALLOPHOSPHOESTERASE"/>
    <property type="match status" value="1"/>
</dbReference>
<dbReference type="EMBL" id="CP089984">
    <property type="protein sequence ID" value="WXB13656.1"/>
    <property type="molecule type" value="Genomic_DNA"/>
</dbReference>
<dbReference type="PANTHER" id="PTHR42850:SF4">
    <property type="entry name" value="ZINC-DEPENDENT ENDOPOLYPHOSPHATASE"/>
    <property type="match status" value="1"/>
</dbReference>
<dbReference type="Pfam" id="PF00149">
    <property type="entry name" value="Metallophos"/>
    <property type="match status" value="1"/>
</dbReference>
<organism evidence="2 3">
    <name type="scientific">Pendulispora albinea</name>
    <dbReference type="NCBI Taxonomy" id="2741071"/>
    <lineage>
        <taxon>Bacteria</taxon>
        <taxon>Pseudomonadati</taxon>
        <taxon>Myxococcota</taxon>
        <taxon>Myxococcia</taxon>
        <taxon>Myxococcales</taxon>
        <taxon>Sorangiineae</taxon>
        <taxon>Pendulisporaceae</taxon>
        <taxon>Pendulispora</taxon>
    </lineage>
</organism>
<dbReference type="SUPFAM" id="SSF56300">
    <property type="entry name" value="Metallo-dependent phosphatases"/>
    <property type="match status" value="1"/>
</dbReference>
<evidence type="ECO:0000313" key="3">
    <source>
        <dbReference type="Proteomes" id="UP001370348"/>
    </source>
</evidence>
<evidence type="ECO:0000313" key="2">
    <source>
        <dbReference type="EMBL" id="WXB13656.1"/>
    </source>
</evidence>